<dbReference type="Proteomes" id="UP000075903">
    <property type="component" value="Unassembled WGS sequence"/>
</dbReference>
<sequence length="1382" mass="151693">MRSSVSYMLSQGPGDPIMAHPDYEQHHYHHGCLLILVRGIGSSKPRSLQRVFERVQRVNNVKIPADSTGTTRDIWVRYIRDHPVENNDWGDFQTHRRLLGLITVGKFEAQSELNELCRVHESLKVKYTHTLFDSRCLLFGPSTDELQKLQNGAGTNGTDGRPAGPPAIEKCFQTPSNFKSRAFFYPENDPCSNLETKISEFITSIYYILELKRMEKTREKLEKAPLLLAPFEKKDFVGLDLESRNNRKRCIGRMTKHLGDLTLQAGLVAESLHFFHAASETLRAISDSLWLGAANEGLCAASAILLYPNFRYTMSIQRNSSLQENSSSPQKFNLARNQLYTGSYNGDSSSTLKHKKSDMVINLSTSADAATVLGADKTSASSNSSASSISSSLSSGSAGSGTASGSSSDSGTLVNKAAAAAGSGLAPKFPANILQPDEITVRYRDAIINYSKYRNAGIIETEAALKAARICIEQGKNLDVAMFLQNVLYINLNMTEQQRVRRFEVLTDLYQKIGYNRKAAFCQRLAAWRHVAQSNSNPDWGQSYRLMLESFSGHKLSLEPNEVLENNMGWPVLQIDLLQQLVGTARRLGQSALATRHMTFLLQTMWKNLTPLEQREMALQLQNLSAQCEGAPVPLVLENGIVIPPANLTDLPHCTGLLVKDLPPHLRPVKIVVSKVDSGPFLFTPIHFSSLDRRGVERDDSKITFDWVQHDVCEVSLALTNPLPFELQVSDMRLLTTGVVFEAFPQTVTLQPNALTNVSLHGTSIECGELEIQGYSTHTLGVKSNCRLKHMLHRKERHLPPCYKVKVIPALPKLETKTSLPQTATFSGMPNADFVTTSASITLYNGERGECTITLTNASNIPIEYVDATFHSTLDASLQNRIFQLATDELQQKLPIQPNASIDFKLVIFGEADFLGALTAGPGQIGGYPLASNPDGMNSAGPQSLTVSHGGGAGPLALPGGGGPFLSGGSGNPSIPSRISSPTNTHRRNELLTSSFRSSHSGHSSLATLSVGISTGHVPRQLDAQLRFKYSGGEGLQEGFCRQCAISFNVELLPSAQITNWDVLSAEIPSQFYLVLDVVNLTAQEMSLNYTSNKTILIEAKESCRVPVPVQRCPLERIFAAVAEHQQQQHGHHLHHHHHHHHSSHHHQIHSIGSGSADHHTMPSILSGVAGTSTSDSSDLTERVCSEHISENVNLKWSLPGIDCHGTASLRGITLSPAMLDLVTVPPLEWEVKVDDQVVAPQSEVSCVTGQFLSFSISICNLSASVLHQVQLSVQFYQDYQNGVQNYRLETRVTMSGPNHILIPSLNKDEKAFHKCSVLFFTPGRFKADIQCRSLSSTLQPPATLLQRTDELGGPTAAPGPDSASHVWRFIPPIEITVLDQQ</sequence>
<evidence type="ECO:0000256" key="4">
    <source>
        <dbReference type="SAM" id="MobiDB-lite"/>
    </source>
</evidence>
<dbReference type="InterPro" id="IPR013935">
    <property type="entry name" value="Trs120_TRAPPC9"/>
</dbReference>
<evidence type="ECO:0000259" key="8">
    <source>
        <dbReference type="Pfam" id="PF26283"/>
    </source>
</evidence>
<dbReference type="Pfam" id="PF26280">
    <property type="entry name" value="Ig_TRAPPC9-Trs120_2nd"/>
    <property type="match status" value="1"/>
</dbReference>
<evidence type="ECO:0000313" key="10">
    <source>
        <dbReference type="Proteomes" id="UP000075903"/>
    </source>
</evidence>
<dbReference type="STRING" id="30066.A0A182VN80"/>
<dbReference type="Pfam" id="PF26251">
    <property type="entry name" value="TPR_TRAPPC9-Trs120"/>
    <property type="match status" value="1"/>
</dbReference>
<accession>A0A182VN80</accession>
<keyword evidence="3" id="KW-0333">Golgi apparatus</keyword>
<evidence type="ECO:0000259" key="5">
    <source>
        <dbReference type="Pfam" id="PF08626"/>
    </source>
</evidence>
<evidence type="ECO:0000259" key="7">
    <source>
        <dbReference type="Pfam" id="PF26254"/>
    </source>
</evidence>
<dbReference type="CTD" id="35325"/>
<dbReference type="Pfam" id="PF26254">
    <property type="entry name" value="Ig_TRAPPC9-Trs120_1st"/>
    <property type="match status" value="1"/>
</dbReference>
<organism evidence="9 10">
    <name type="scientific">Anopheles merus</name>
    <name type="common">Mosquito</name>
    <dbReference type="NCBI Taxonomy" id="30066"/>
    <lineage>
        <taxon>Eukaryota</taxon>
        <taxon>Metazoa</taxon>
        <taxon>Ecdysozoa</taxon>
        <taxon>Arthropoda</taxon>
        <taxon>Hexapoda</taxon>
        <taxon>Insecta</taxon>
        <taxon>Pterygota</taxon>
        <taxon>Neoptera</taxon>
        <taxon>Endopterygota</taxon>
        <taxon>Diptera</taxon>
        <taxon>Nematocera</taxon>
        <taxon>Culicoidea</taxon>
        <taxon>Culicidae</taxon>
        <taxon>Anophelinae</taxon>
        <taxon>Anopheles</taxon>
    </lineage>
</organism>
<protein>
    <recommendedName>
        <fullName evidence="11">NIK and IKK(beta) binding protein</fullName>
    </recommendedName>
</protein>
<name>A0A182VN80_ANOME</name>
<reference evidence="9" key="1">
    <citation type="submission" date="2020-05" db="UniProtKB">
        <authorList>
            <consortium name="EnsemblMetazoa"/>
        </authorList>
    </citation>
    <scope>IDENTIFICATION</scope>
    <source>
        <strain evidence="9">MAF</strain>
    </source>
</reference>
<dbReference type="InterPro" id="IPR058565">
    <property type="entry name" value="Ig_TRAPPC9_Trs120_1st"/>
</dbReference>
<feature type="domain" description="Trs120/TRAPPC9 TPR region" evidence="6">
    <location>
        <begin position="479"/>
        <end position="626"/>
    </location>
</feature>
<dbReference type="GeneID" id="121595726"/>
<feature type="region of interest" description="Disordered" evidence="4">
    <location>
        <begin position="1126"/>
        <end position="1158"/>
    </location>
</feature>
<dbReference type="RefSeq" id="XP_041775846.1">
    <property type="nucleotide sequence ID" value="XM_041919912.1"/>
</dbReference>
<evidence type="ECO:0008006" key="11">
    <source>
        <dbReference type="Google" id="ProtNLM"/>
    </source>
</evidence>
<dbReference type="VEuPathDB" id="VectorBase:AMEM21_011966"/>
<dbReference type="Pfam" id="PF08626">
    <property type="entry name" value="TRAPPC9-Trs120"/>
    <property type="match status" value="1"/>
</dbReference>
<feature type="compositionally biased region" description="Basic residues" evidence="4">
    <location>
        <begin position="1130"/>
        <end position="1149"/>
    </location>
</feature>
<dbReference type="Pfam" id="PF26283">
    <property type="entry name" value="Ig_TRAPPC9-Trs120_4th"/>
    <property type="match status" value="1"/>
</dbReference>
<proteinExistence type="inferred from homology"/>
<dbReference type="InterPro" id="IPR058568">
    <property type="entry name" value="Ig_TRAPPC9_Trs120_4th"/>
</dbReference>
<comment type="subcellular location">
    <subcellularLocation>
        <location evidence="1">Golgi apparatus</location>
    </subcellularLocation>
</comment>
<dbReference type="VEuPathDB" id="VectorBase:AMEM017846"/>
<keyword evidence="10" id="KW-1185">Reference proteome</keyword>
<dbReference type="InterPro" id="IPR058563">
    <property type="entry name" value="Trs120_TRAPPC9_N"/>
</dbReference>
<dbReference type="KEGG" id="amer:121595726"/>
<evidence type="ECO:0000256" key="1">
    <source>
        <dbReference type="ARBA" id="ARBA00004555"/>
    </source>
</evidence>
<dbReference type="InterPro" id="IPR058564">
    <property type="entry name" value="TPR_TRAPPC9_Trs120"/>
</dbReference>
<feature type="domain" description="Trs120/TRAPPC9 fourth Ig-like" evidence="8">
    <location>
        <begin position="1229"/>
        <end position="1378"/>
    </location>
</feature>
<dbReference type="PANTHER" id="PTHR21512:SF5">
    <property type="entry name" value="TRAFFICKING PROTEIN PARTICLE COMPLEX SUBUNIT 9"/>
    <property type="match status" value="1"/>
</dbReference>
<feature type="domain" description="Trs120/TRAPPC9 first Ig-like" evidence="7">
    <location>
        <begin position="673"/>
        <end position="776"/>
    </location>
</feature>
<dbReference type="GO" id="GO:0005802">
    <property type="term" value="C:trans-Golgi network"/>
    <property type="evidence" value="ECO:0007669"/>
    <property type="project" value="TreeGrafter"/>
</dbReference>
<comment type="similarity">
    <text evidence="2">Belongs to the NIBP family.</text>
</comment>
<evidence type="ECO:0000256" key="2">
    <source>
        <dbReference type="ARBA" id="ARBA00008459"/>
    </source>
</evidence>
<evidence type="ECO:0000313" key="9">
    <source>
        <dbReference type="EnsemblMetazoa" id="AMEM017846-PA"/>
    </source>
</evidence>
<dbReference type="EnsemblMetazoa" id="AMEM017846-RA">
    <property type="protein sequence ID" value="AMEM017846-PA"/>
    <property type="gene ID" value="AMEM017846"/>
</dbReference>
<evidence type="ECO:0000259" key="6">
    <source>
        <dbReference type="Pfam" id="PF26251"/>
    </source>
</evidence>
<dbReference type="PANTHER" id="PTHR21512">
    <property type="entry name" value="TRAFFICKING PROTEIN PARTICLE COMPLEX SUBUNIT 9"/>
    <property type="match status" value="1"/>
</dbReference>
<feature type="domain" description="Trs120/TRAPPC9 N-terminal" evidence="5">
    <location>
        <begin position="233"/>
        <end position="315"/>
    </location>
</feature>
<evidence type="ECO:0000256" key="3">
    <source>
        <dbReference type="ARBA" id="ARBA00023034"/>
    </source>
</evidence>